<dbReference type="GO" id="GO:0004042">
    <property type="term" value="F:L-glutamate N-acetyltransferase activity"/>
    <property type="evidence" value="ECO:0007669"/>
    <property type="project" value="UniProtKB-UniRule"/>
</dbReference>
<feature type="chain" id="PRO_5041757546" description="Arginine biosynthesis bifunctional protein ArgJ beta chain" evidence="7">
    <location>
        <begin position="277"/>
        <end position="495"/>
    </location>
</feature>
<evidence type="ECO:0000256" key="7">
    <source>
        <dbReference type="HAMAP-Rule" id="MF_03124"/>
    </source>
</evidence>
<dbReference type="Pfam" id="PF01960">
    <property type="entry name" value="ArgJ"/>
    <property type="match status" value="1"/>
</dbReference>
<comment type="caution">
    <text evidence="9">The sequence shown here is derived from an EMBL/GenBank/DDBJ whole genome shotgun (WGS) entry which is preliminary data.</text>
</comment>
<keyword evidence="7" id="KW-0934">Plastid</keyword>
<dbReference type="InterPro" id="IPR042195">
    <property type="entry name" value="ArgJ_beta_C"/>
</dbReference>
<sequence length="495" mass="49904">MLAASSARNSVRLGPQQQRCTARRSRVVAHAGAAAAPSQRPAAAAPAMLPAQPSLLPSLREARGCIPPPAEGERFDVPHASPALHFVPHGPWTEVAGGVCAPMGFSAEGLHAGLCPTSRRADAALLCSDRPAATAGHFSANVLAGASVALSSGRIDHHQQGRAILMHHSAANVGTGHEGAVDAQQVCAAAAAALGVPAEHVLLQSAGSLGQRLPLDRLLPALPVLASQLGASAEQAFHAAVAMTDRDSTTKEAALEVALGGLSSVRLGGMAHASPSGVQAAITCDAAVHPGVRRAMFARAAADSFGLLALCEGACLNDSVLSLANGAARNPPVLEPTGAAAVRLEAALTALMQGLAKAVAWDTSRAGCLFEVAVHGADSTEAARQVALAVARSGAVRDDVRACRPSWGAIACALGASGVPFCPSEVAISIAGMPLLHHGRPSADLAAAQQYASEALHYASARRSQITVSVRIGAGKKSAAAWAFDWAAGDGGCPF</sequence>
<evidence type="ECO:0000313" key="9">
    <source>
        <dbReference type="EMBL" id="KAI7843059.1"/>
    </source>
</evidence>
<evidence type="ECO:0000313" key="10">
    <source>
        <dbReference type="Proteomes" id="UP001205105"/>
    </source>
</evidence>
<dbReference type="Proteomes" id="UP001205105">
    <property type="component" value="Unassembled WGS sequence"/>
</dbReference>
<comment type="subcellular location">
    <subcellularLocation>
        <location evidence="7">Plastid</location>
        <location evidence="7">Chloroplast</location>
    </subcellularLocation>
</comment>
<keyword evidence="6 7" id="KW-0012">Acyltransferase</keyword>
<evidence type="ECO:0000256" key="1">
    <source>
        <dbReference type="ARBA" id="ARBA00006774"/>
    </source>
</evidence>
<reference evidence="9" key="1">
    <citation type="submission" date="2020-11" db="EMBL/GenBank/DDBJ databases">
        <title>Chlorella ohadii genome sequencing and assembly.</title>
        <authorList>
            <person name="Murik O."/>
            <person name="Treves H."/>
            <person name="Kedem I."/>
            <person name="Shotland Y."/>
            <person name="Kaplan A."/>
        </authorList>
    </citation>
    <scope>NUCLEOTIDE SEQUENCE</scope>
    <source>
        <strain evidence="9">1</strain>
    </source>
</reference>
<dbReference type="EC" id="2.3.1.1" evidence="7"/>
<dbReference type="AlphaFoldDB" id="A0AAD5DZ08"/>
<evidence type="ECO:0000256" key="4">
    <source>
        <dbReference type="ARBA" id="ARBA00022813"/>
    </source>
</evidence>
<keyword evidence="10" id="KW-1185">Reference proteome</keyword>
<evidence type="ECO:0000256" key="2">
    <source>
        <dbReference type="ARBA" id="ARBA00022571"/>
    </source>
</evidence>
<feature type="chain" id="PRO_5041757547" description="Arginine biosynthesis bifunctional protein ArgJ alpha chain" evidence="7">
    <location>
        <begin position="1"/>
        <end position="276"/>
    </location>
</feature>
<gene>
    <name evidence="9" type="ORF">COHA_003232</name>
</gene>
<keyword evidence="7" id="KW-0028">Amino-acid biosynthesis</keyword>
<evidence type="ECO:0000256" key="5">
    <source>
        <dbReference type="ARBA" id="ARBA00023268"/>
    </source>
</evidence>
<evidence type="ECO:0000256" key="3">
    <source>
        <dbReference type="ARBA" id="ARBA00022679"/>
    </source>
</evidence>
<comment type="similarity">
    <text evidence="1 7">Belongs to the ArgJ family.</text>
</comment>
<dbReference type="PANTHER" id="PTHR23100">
    <property type="entry name" value="ARGININE BIOSYNTHESIS BIFUNCTIONAL PROTEIN ARGJ"/>
    <property type="match status" value="1"/>
</dbReference>
<dbReference type="HAMAP" id="MF_01106">
    <property type="entry name" value="ArgJ"/>
    <property type="match status" value="1"/>
</dbReference>
<evidence type="ECO:0000256" key="6">
    <source>
        <dbReference type="ARBA" id="ARBA00023315"/>
    </source>
</evidence>
<proteinExistence type="inferred from homology"/>
<comment type="pathway">
    <text evidence="7">Amino-acid biosynthesis; L-arginine biosynthesis; N(2)-acetyl-L-ornithine from L-glutamate: step 1/4.</text>
</comment>
<keyword evidence="7" id="KW-0150">Chloroplast</keyword>
<dbReference type="Gene3D" id="3.60.70.12">
    <property type="entry name" value="L-amino peptidase D-ALA esterase/amidase"/>
    <property type="match status" value="1"/>
</dbReference>
<protein>
    <recommendedName>
        <fullName evidence="7">Arginine biosynthesis bifunctional protein ArgJ, chloroplastic</fullName>
    </recommendedName>
    <domain>
        <recommendedName>
            <fullName evidence="7">Glutamate N-acetyltransferase</fullName>
            <shortName evidence="7">GAT</shortName>
            <ecNumber evidence="7">2.3.1.35</ecNumber>
        </recommendedName>
        <alternativeName>
            <fullName evidence="7">Ornithine acetyltransferase</fullName>
            <shortName evidence="7">OATase</shortName>
        </alternativeName>
        <alternativeName>
            <fullName evidence="7">Ornithine transacetylase</fullName>
        </alternativeName>
    </domain>
    <domain>
        <recommendedName>
            <fullName evidence="7">Amino-acid acetyltransferase</fullName>
            <ecNumber evidence="7">2.3.1.1</ecNumber>
        </recommendedName>
        <alternativeName>
            <fullName evidence="7">N-acetylglutamate synthase</fullName>
            <shortName evidence="7">AGS</shortName>
        </alternativeName>
    </domain>
    <component>
        <recommendedName>
            <fullName evidence="7">Arginine biosynthesis bifunctional protein ArgJ alpha chain</fullName>
        </recommendedName>
    </component>
    <component>
        <recommendedName>
            <fullName evidence="7">Arginine biosynthesis bifunctional protein ArgJ beta chain</fullName>
        </recommendedName>
    </component>
</protein>
<keyword evidence="3 7" id="KW-0808">Transferase</keyword>
<accession>A0AAD5DZ08</accession>
<comment type="catalytic activity">
    <reaction evidence="7">
        <text>L-glutamate + acetyl-CoA = N-acetyl-L-glutamate + CoA + H(+)</text>
        <dbReference type="Rhea" id="RHEA:24292"/>
        <dbReference type="ChEBI" id="CHEBI:15378"/>
        <dbReference type="ChEBI" id="CHEBI:29985"/>
        <dbReference type="ChEBI" id="CHEBI:44337"/>
        <dbReference type="ChEBI" id="CHEBI:57287"/>
        <dbReference type="ChEBI" id="CHEBI:57288"/>
        <dbReference type="EC" id="2.3.1.1"/>
    </reaction>
</comment>
<dbReference type="EMBL" id="JADXDR010000043">
    <property type="protein sequence ID" value="KAI7843059.1"/>
    <property type="molecule type" value="Genomic_DNA"/>
</dbReference>
<dbReference type="GO" id="GO:0009507">
    <property type="term" value="C:chloroplast"/>
    <property type="evidence" value="ECO:0007669"/>
    <property type="project" value="UniProtKB-SubCell"/>
</dbReference>
<dbReference type="PANTHER" id="PTHR23100:SF0">
    <property type="entry name" value="ARGININE BIOSYNTHESIS BIFUNCTIONAL PROTEIN ARGJ, MITOCHONDRIAL"/>
    <property type="match status" value="1"/>
</dbReference>
<comment type="subunit">
    <text evidence="7">Heterodimer of an alpha and a beta chain.</text>
</comment>
<dbReference type="InterPro" id="IPR016117">
    <property type="entry name" value="ArgJ-like_dom_sf"/>
</dbReference>
<dbReference type="GO" id="GO:0006526">
    <property type="term" value="P:L-arginine biosynthetic process"/>
    <property type="evidence" value="ECO:0007669"/>
    <property type="project" value="UniProtKB-UniRule"/>
</dbReference>
<comment type="caution">
    <text evidence="7">Lacks conserved residue(s) required for the propagation of feature annotation.</text>
</comment>
<dbReference type="InterPro" id="IPR002813">
    <property type="entry name" value="Arg_biosynth_ArgJ"/>
</dbReference>
<dbReference type="Gene3D" id="3.10.20.340">
    <property type="entry name" value="ArgJ beta chain, C-terminal domain"/>
    <property type="match status" value="1"/>
</dbReference>
<dbReference type="Gene3D" id="3.30.2330.10">
    <property type="entry name" value="arginine biosynthesis bifunctional protein suprefamily"/>
    <property type="match status" value="1"/>
</dbReference>
<keyword evidence="2 7" id="KW-0055">Arginine biosynthesis</keyword>
<dbReference type="SUPFAM" id="SSF56266">
    <property type="entry name" value="DmpA/ArgJ-like"/>
    <property type="match status" value="1"/>
</dbReference>
<evidence type="ECO:0000256" key="8">
    <source>
        <dbReference type="SAM" id="MobiDB-lite"/>
    </source>
</evidence>
<comment type="pathway">
    <text evidence="7">Amino-acid biosynthesis; L-arginine biosynthesis; L-ornithine and N-acetyl-L-glutamate from L-glutamate and N(2)-acetyl-L-ornithine (cyclic): step 1/1.</text>
</comment>
<feature type="site" description="Involved in the stabilization of negative charge on the oxyanion by the formation of the oxyanion hole" evidence="7">
    <location>
        <position position="207"/>
    </location>
</feature>
<dbReference type="GO" id="GO:0006592">
    <property type="term" value="P:ornithine biosynthetic process"/>
    <property type="evidence" value="ECO:0007669"/>
    <property type="project" value="TreeGrafter"/>
</dbReference>
<name>A0AAD5DZ08_9CHLO</name>
<keyword evidence="4 7" id="KW-0068">Autocatalytic cleavage</keyword>
<organism evidence="9 10">
    <name type="scientific">Chlorella ohadii</name>
    <dbReference type="NCBI Taxonomy" id="2649997"/>
    <lineage>
        <taxon>Eukaryota</taxon>
        <taxon>Viridiplantae</taxon>
        <taxon>Chlorophyta</taxon>
        <taxon>core chlorophytes</taxon>
        <taxon>Trebouxiophyceae</taxon>
        <taxon>Chlorellales</taxon>
        <taxon>Chlorellaceae</taxon>
        <taxon>Chlorella clade</taxon>
        <taxon>Chlorella</taxon>
    </lineage>
</organism>
<keyword evidence="5 7" id="KW-0511">Multifunctional enzyme</keyword>
<dbReference type="GO" id="GO:0004358">
    <property type="term" value="F:L-glutamate N-acetyltransferase activity, acting on acetyl-L-ornithine as donor"/>
    <property type="evidence" value="ECO:0007669"/>
    <property type="project" value="UniProtKB-UniRule"/>
</dbReference>
<comment type="catalytic activity">
    <reaction evidence="7">
        <text>N(2)-acetyl-L-ornithine + L-glutamate = N-acetyl-L-glutamate + L-ornithine</text>
        <dbReference type="Rhea" id="RHEA:15349"/>
        <dbReference type="ChEBI" id="CHEBI:29985"/>
        <dbReference type="ChEBI" id="CHEBI:44337"/>
        <dbReference type="ChEBI" id="CHEBI:46911"/>
        <dbReference type="ChEBI" id="CHEBI:57805"/>
        <dbReference type="EC" id="2.3.1.35"/>
    </reaction>
</comment>
<feature type="region of interest" description="Disordered" evidence="8">
    <location>
        <begin position="1"/>
        <end position="23"/>
    </location>
</feature>
<dbReference type="EC" id="2.3.1.35" evidence="7"/>
<comment type="function">
    <text evidence="7">Catalyzes two activities which are involved in the cyclic version of arginine biosynthesis: the synthesis of acetylglutamate from glutamate and acetyl-CoA, and of ornithine by transacetylation between acetylornithine and glutamate.</text>
</comment>